<dbReference type="RefSeq" id="WP_340348085.1">
    <property type="nucleotide sequence ID" value="NZ_JBBKZT010000032.1"/>
</dbReference>
<keyword evidence="3" id="KW-1185">Reference proteome</keyword>
<protein>
    <recommendedName>
        <fullName evidence="4">Phage holin family protein</fullName>
    </recommendedName>
</protein>
<comment type="caution">
    <text evidence="2">The sequence shown here is derived from an EMBL/GenBank/DDBJ whole genome shotgun (WGS) entry which is preliminary data.</text>
</comment>
<feature type="transmembrane region" description="Helical" evidence="1">
    <location>
        <begin position="46"/>
        <end position="68"/>
    </location>
</feature>
<reference evidence="2 3" key="1">
    <citation type="submission" date="2024-03" db="EMBL/GenBank/DDBJ databases">
        <title>Novel species of the genus Variovorax.</title>
        <authorList>
            <person name="Liu Q."/>
            <person name="Xin Y.-H."/>
        </authorList>
    </citation>
    <scope>NUCLEOTIDE SEQUENCE [LARGE SCALE GENOMIC DNA]</scope>
    <source>
        <strain evidence="2 3">KACC 18900</strain>
    </source>
</reference>
<gene>
    <name evidence="2" type="ORF">WKW82_36525</name>
</gene>
<dbReference type="Proteomes" id="UP001385892">
    <property type="component" value="Unassembled WGS sequence"/>
</dbReference>
<evidence type="ECO:0000256" key="1">
    <source>
        <dbReference type="SAM" id="Phobius"/>
    </source>
</evidence>
<keyword evidence="1" id="KW-1133">Transmembrane helix</keyword>
<evidence type="ECO:0000313" key="3">
    <source>
        <dbReference type="Proteomes" id="UP001385892"/>
    </source>
</evidence>
<feature type="transmembrane region" description="Helical" evidence="1">
    <location>
        <begin position="74"/>
        <end position="94"/>
    </location>
</feature>
<accession>A0ABU8WXC2</accession>
<keyword evidence="1" id="KW-0812">Transmembrane</keyword>
<name>A0ABU8WXC2_9BURK</name>
<evidence type="ECO:0008006" key="4">
    <source>
        <dbReference type="Google" id="ProtNLM"/>
    </source>
</evidence>
<proteinExistence type="predicted"/>
<keyword evidence="1" id="KW-0472">Membrane</keyword>
<sequence length="127" mass="13762">MIHPIFVTVLRRPELFFTHLANYAELVKSELAAFGSSLAMRAASAVVALVALMLALSLTGVAVMLGFLRDSLEWVLVIVPGVAWLLAVIGAVLAMRSSSVMKKVDDVKDELEADVRALRLVKEAKND</sequence>
<evidence type="ECO:0000313" key="2">
    <source>
        <dbReference type="EMBL" id="MEJ8852183.1"/>
    </source>
</evidence>
<dbReference type="EMBL" id="JBBKZT010000032">
    <property type="protein sequence ID" value="MEJ8852183.1"/>
    <property type="molecule type" value="Genomic_DNA"/>
</dbReference>
<organism evidence="2 3">
    <name type="scientific">Variovorax rhizosphaerae</name>
    <dbReference type="NCBI Taxonomy" id="1836200"/>
    <lineage>
        <taxon>Bacteria</taxon>
        <taxon>Pseudomonadati</taxon>
        <taxon>Pseudomonadota</taxon>
        <taxon>Betaproteobacteria</taxon>
        <taxon>Burkholderiales</taxon>
        <taxon>Comamonadaceae</taxon>
        <taxon>Variovorax</taxon>
    </lineage>
</organism>